<accession>A0ABR8XWF7</accession>
<proteinExistence type="predicted"/>
<evidence type="ECO:0000313" key="2">
    <source>
        <dbReference type="Proteomes" id="UP000619101"/>
    </source>
</evidence>
<dbReference type="RefSeq" id="WP_191699235.1">
    <property type="nucleotide sequence ID" value="NZ_JACSPZ010000002.1"/>
</dbReference>
<evidence type="ECO:0000313" key="1">
    <source>
        <dbReference type="EMBL" id="MBD8036284.1"/>
    </source>
</evidence>
<comment type="caution">
    <text evidence="1">The sequence shown here is derived from an EMBL/GenBank/DDBJ whole genome shotgun (WGS) entry which is preliminary data.</text>
</comment>
<organism evidence="1 2">
    <name type="scientific">Solibacillus faecavium</name>
    <dbReference type="NCBI Taxonomy" id="2762221"/>
    <lineage>
        <taxon>Bacteria</taxon>
        <taxon>Bacillati</taxon>
        <taxon>Bacillota</taxon>
        <taxon>Bacilli</taxon>
        <taxon>Bacillales</taxon>
        <taxon>Caryophanaceae</taxon>
        <taxon>Solibacillus</taxon>
    </lineage>
</organism>
<gene>
    <name evidence="1" type="ORF">H9635_05970</name>
</gene>
<dbReference type="EMBL" id="JACSPZ010000002">
    <property type="protein sequence ID" value="MBD8036284.1"/>
    <property type="molecule type" value="Genomic_DNA"/>
</dbReference>
<dbReference type="Proteomes" id="UP000619101">
    <property type="component" value="Unassembled WGS sequence"/>
</dbReference>
<evidence type="ECO:0008006" key="3">
    <source>
        <dbReference type="Google" id="ProtNLM"/>
    </source>
</evidence>
<keyword evidence="2" id="KW-1185">Reference proteome</keyword>
<reference evidence="1 2" key="1">
    <citation type="submission" date="2020-08" db="EMBL/GenBank/DDBJ databases">
        <title>A Genomic Blueprint of the Chicken Gut Microbiome.</title>
        <authorList>
            <person name="Gilroy R."/>
            <person name="Ravi A."/>
            <person name="Getino M."/>
            <person name="Pursley I."/>
            <person name="Horton D.L."/>
            <person name="Alikhan N.-F."/>
            <person name="Baker D."/>
            <person name="Gharbi K."/>
            <person name="Hall N."/>
            <person name="Watson M."/>
            <person name="Adriaenssens E.M."/>
            <person name="Foster-Nyarko E."/>
            <person name="Jarju S."/>
            <person name="Secka A."/>
            <person name="Antonio M."/>
            <person name="Oren A."/>
            <person name="Chaudhuri R."/>
            <person name="La Ragione R.M."/>
            <person name="Hildebrand F."/>
            <person name="Pallen M.J."/>
        </authorList>
    </citation>
    <scope>NUCLEOTIDE SEQUENCE [LARGE SCALE GENOMIC DNA]</scope>
    <source>
        <strain evidence="1 2">A46</strain>
    </source>
</reference>
<name>A0ABR8XWF7_9BACL</name>
<protein>
    <recommendedName>
        <fullName evidence="3">HEAT repeat domain-containing protein</fullName>
    </recommendedName>
</protein>
<sequence length="609" mass="70779">MGFKEEFKREMRNIQNDVAKEVEKYWVLDFEGHKIEIINEMLEEVLKVDGEIIAQNVRKSIWSHILPFSTLKGTFHSSSGKKHKVFVKIGGFVKLNVTVKVDGKELLHDAMKLQFLPWSNKEFIVPYIEQQFHANQKLITKDLPDDAFLYDEFHPKHAPGFADQLHTEEVTPFYTKKLIKLFLEQINNPTDETRKATYEKIKDEKVISYYYEFLEQFSGIEKEESRVKEEAIWLLEHAAHREVVKFALVILGTGNCEELKERLKIIALHEEFTGVALFALTNGTTSSNEAVWYIAKNVTGWGKLEALNFLDATNEDIRQWILLEGLKDTVPGNASALICANKGKLDIELHESAISEKVFQGAGTIILALLYEGSYQTMDDYEYAGQVLMRYTYHAKTHCRTLKQFYILTQIHEYLQYDEETWDDRFSTNWKPHEKRAVEENIEDIAKNPEYLQQAIDTLNHGVEDEDYAIATAQYYHADITNIMFEKIKANPENYKYYMALFTAENEQIIEQLIKFTDSFGDFNDLTENQKMVVLVLLEELDQYDGAGLKFLIKTLKTADYHLQYIAMQTLCRYNKSSWQGTEIEQLALRYAKEAKDKDVKEIAKQLLA</sequence>